<evidence type="ECO:0000256" key="4">
    <source>
        <dbReference type="ARBA" id="ARBA00023163"/>
    </source>
</evidence>
<keyword evidence="7" id="KW-1185">Reference proteome</keyword>
<evidence type="ECO:0000256" key="2">
    <source>
        <dbReference type="ARBA" id="ARBA00023015"/>
    </source>
</evidence>
<proteinExistence type="inferred from homology"/>
<dbReference type="InterPro" id="IPR000847">
    <property type="entry name" value="LysR_HTH_N"/>
</dbReference>
<dbReference type="GO" id="GO:0003677">
    <property type="term" value="F:DNA binding"/>
    <property type="evidence" value="ECO:0007669"/>
    <property type="project" value="UniProtKB-KW"/>
</dbReference>
<accession>A0A2X3W8B0</accession>
<evidence type="ECO:0000259" key="5">
    <source>
        <dbReference type="PROSITE" id="PS50931"/>
    </source>
</evidence>
<organism evidence="6 7">
    <name type="scientific">Streptococcus ferus</name>
    <dbReference type="NCBI Taxonomy" id="1345"/>
    <lineage>
        <taxon>Bacteria</taxon>
        <taxon>Bacillati</taxon>
        <taxon>Bacillota</taxon>
        <taxon>Bacilli</taxon>
        <taxon>Lactobacillales</taxon>
        <taxon>Streptococcaceae</taxon>
        <taxon>Streptococcus</taxon>
    </lineage>
</organism>
<evidence type="ECO:0000313" key="7">
    <source>
        <dbReference type="Proteomes" id="UP000249495"/>
    </source>
</evidence>
<dbReference type="RefSeq" id="WP_018029991.1">
    <property type="nucleotide sequence ID" value="NZ_CAMCCF010000014.1"/>
</dbReference>
<dbReference type="PRINTS" id="PR00039">
    <property type="entry name" value="HTHLYSR"/>
</dbReference>
<keyword evidence="2" id="KW-0805">Transcription regulation</keyword>
<dbReference type="CDD" id="cd05466">
    <property type="entry name" value="PBP2_LTTR_substrate"/>
    <property type="match status" value="1"/>
</dbReference>
<dbReference type="PANTHER" id="PTHR30346">
    <property type="entry name" value="TRANSCRIPTIONAL DUAL REGULATOR HCAR-RELATED"/>
    <property type="match status" value="1"/>
</dbReference>
<dbReference type="AlphaFoldDB" id="A0A2X3W8B0"/>
<dbReference type="OrthoDB" id="9803735at2"/>
<dbReference type="Pfam" id="PF03466">
    <property type="entry name" value="LysR_substrate"/>
    <property type="match status" value="1"/>
</dbReference>
<dbReference type="GO" id="GO:0032993">
    <property type="term" value="C:protein-DNA complex"/>
    <property type="evidence" value="ECO:0007669"/>
    <property type="project" value="TreeGrafter"/>
</dbReference>
<keyword evidence="3" id="KW-0238">DNA-binding</keyword>
<dbReference type="SUPFAM" id="SSF46785">
    <property type="entry name" value="Winged helix' DNA-binding domain"/>
    <property type="match status" value="1"/>
</dbReference>
<name>A0A2X3W8B0_9STRE</name>
<dbReference type="Gene3D" id="3.40.190.290">
    <property type="match status" value="1"/>
</dbReference>
<dbReference type="Proteomes" id="UP000249495">
    <property type="component" value="Chromosome 1"/>
</dbReference>
<dbReference type="STRING" id="1123303.GCA_000372425_00661"/>
<evidence type="ECO:0000313" key="6">
    <source>
        <dbReference type="EMBL" id="SQF40566.1"/>
    </source>
</evidence>
<protein>
    <submittedName>
        <fullName evidence="6">Transcriptional regulator</fullName>
    </submittedName>
</protein>
<dbReference type="FunFam" id="1.10.10.10:FF:000001">
    <property type="entry name" value="LysR family transcriptional regulator"/>
    <property type="match status" value="1"/>
</dbReference>
<dbReference type="PROSITE" id="PS50931">
    <property type="entry name" value="HTH_LYSR"/>
    <property type="match status" value="1"/>
</dbReference>
<dbReference type="InterPro" id="IPR005119">
    <property type="entry name" value="LysR_subst-bd"/>
</dbReference>
<comment type="similarity">
    <text evidence="1">Belongs to the LysR transcriptional regulatory family.</text>
</comment>
<dbReference type="GO" id="GO:0003700">
    <property type="term" value="F:DNA-binding transcription factor activity"/>
    <property type="evidence" value="ECO:0007669"/>
    <property type="project" value="InterPro"/>
</dbReference>
<dbReference type="InterPro" id="IPR036388">
    <property type="entry name" value="WH-like_DNA-bd_sf"/>
</dbReference>
<dbReference type="EMBL" id="LS483343">
    <property type="protein sequence ID" value="SQF40566.1"/>
    <property type="molecule type" value="Genomic_DNA"/>
</dbReference>
<dbReference type="Pfam" id="PF00126">
    <property type="entry name" value="HTH_1"/>
    <property type="match status" value="1"/>
</dbReference>
<reference evidence="6 7" key="1">
    <citation type="submission" date="2018-06" db="EMBL/GenBank/DDBJ databases">
        <authorList>
            <consortium name="Pathogen Informatics"/>
            <person name="Doyle S."/>
        </authorList>
    </citation>
    <scope>NUCLEOTIDE SEQUENCE [LARGE SCALE GENOMIC DNA]</scope>
    <source>
        <strain evidence="6 7">NCTC12278</strain>
    </source>
</reference>
<dbReference type="SUPFAM" id="SSF53850">
    <property type="entry name" value="Periplasmic binding protein-like II"/>
    <property type="match status" value="1"/>
</dbReference>
<evidence type="ECO:0000256" key="3">
    <source>
        <dbReference type="ARBA" id="ARBA00023125"/>
    </source>
</evidence>
<dbReference type="InterPro" id="IPR036390">
    <property type="entry name" value="WH_DNA-bd_sf"/>
</dbReference>
<dbReference type="Gene3D" id="1.10.10.10">
    <property type="entry name" value="Winged helix-like DNA-binding domain superfamily/Winged helix DNA-binding domain"/>
    <property type="match status" value="1"/>
</dbReference>
<feature type="domain" description="HTH lysR-type" evidence="5">
    <location>
        <begin position="1"/>
        <end position="58"/>
    </location>
</feature>
<sequence length="301" mass="34239">MNIQQLRYVVAIANSGTFREAAAKLFVSQPSLSVAVKDLEEELGFQIFTRTTTGAVLTSQGMVFYEKSLEVVKSFDSFEKQYTKPDAANSQFSVASQHYDFLPPLMTTFSEQYPEYKDLRIFESTTAQILDEVAQGHSEIGIIYLNNQNRKGIQQRMDKLGLESVELISFQTHIYLRQDHPLAKKESLTMEDLAGLETVRFTQEKDEYLYYSENLVDTSESSLLYNVTDRATLNGILERTDAYATGSGFLDSRSVNGITVIPLEDNLDNHMVYVRRNSSNLSACALKFINVMFNYFETYKP</sequence>
<gene>
    <name evidence="6" type="primary">oxyR</name>
    <name evidence="6" type="ORF">NCTC12278_01137</name>
</gene>
<keyword evidence="4" id="KW-0804">Transcription</keyword>
<dbReference type="KEGG" id="sfer:NCTC12278_01137"/>
<evidence type="ECO:0000256" key="1">
    <source>
        <dbReference type="ARBA" id="ARBA00009437"/>
    </source>
</evidence>
<dbReference type="PANTHER" id="PTHR30346:SF0">
    <property type="entry name" value="HCA OPERON TRANSCRIPTIONAL ACTIVATOR HCAR"/>
    <property type="match status" value="1"/>
</dbReference>